<feature type="transmembrane region" description="Helical" evidence="1">
    <location>
        <begin position="43"/>
        <end position="65"/>
    </location>
</feature>
<comment type="caution">
    <text evidence="2">The sequence shown here is derived from an EMBL/GenBank/DDBJ whole genome shotgun (WGS) entry which is preliminary data.</text>
</comment>
<dbReference type="EMBL" id="JBITYG010000001">
    <property type="protein sequence ID" value="MFI9099616.1"/>
    <property type="molecule type" value="Genomic_DNA"/>
</dbReference>
<reference evidence="2 3" key="1">
    <citation type="submission" date="2024-10" db="EMBL/GenBank/DDBJ databases">
        <title>The Natural Products Discovery Center: Release of the First 8490 Sequenced Strains for Exploring Actinobacteria Biosynthetic Diversity.</title>
        <authorList>
            <person name="Kalkreuter E."/>
            <person name="Kautsar S.A."/>
            <person name="Yang D."/>
            <person name="Bader C.D."/>
            <person name="Teijaro C.N."/>
            <person name="Fluegel L."/>
            <person name="Davis C.M."/>
            <person name="Simpson J.R."/>
            <person name="Lauterbach L."/>
            <person name="Steele A.D."/>
            <person name="Gui C."/>
            <person name="Meng S."/>
            <person name="Li G."/>
            <person name="Viehrig K."/>
            <person name="Ye F."/>
            <person name="Su P."/>
            <person name="Kiefer A.F."/>
            <person name="Nichols A."/>
            <person name="Cepeda A.J."/>
            <person name="Yan W."/>
            <person name="Fan B."/>
            <person name="Jiang Y."/>
            <person name="Adhikari A."/>
            <person name="Zheng C.-J."/>
            <person name="Schuster L."/>
            <person name="Cowan T.M."/>
            <person name="Smanski M.J."/>
            <person name="Chevrette M.G."/>
            <person name="De Carvalho L.P.S."/>
            <person name="Shen B."/>
        </authorList>
    </citation>
    <scope>NUCLEOTIDE SEQUENCE [LARGE SCALE GENOMIC DNA]</scope>
    <source>
        <strain evidence="2 3">NPDC053399</strain>
    </source>
</reference>
<protein>
    <submittedName>
        <fullName evidence="2">Uncharacterized protein</fullName>
    </submittedName>
</protein>
<name>A0ABW8C2G5_9ACTN</name>
<organism evidence="2 3">
    <name type="scientific">Streptomyces fildesensis</name>
    <dbReference type="NCBI Taxonomy" id="375757"/>
    <lineage>
        <taxon>Bacteria</taxon>
        <taxon>Bacillati</taxon>
        <taxon>Actinomycetota</taxon>
        <taxon>Actinomycetes</taxon>
        <taxon>Kitasatosporales</taxon>
        <taxon>Streptomycetaceae</taxon>
        <taxon>Streptomyces</taxon>
    </lineage>
</organism>
<keyword evidence="1" id="KW-1133">Transmembrane helix</keyword>
<accession>A0ABW8C2G5</accession>
<keyword evidence="1" id="KW-0812">Transmembrane</keyword>
<sequence>MMPPDRKEEEVRRVLDTPHPYVPADLAERAAERGRRILRRRRVVHQLLWLLLVAAIVTGVVFAVLEWPDPQPLDTTPPVDTW</sequence>
<keyword evidence="1" id="KW-0472">Membrane</keyword>
<proteinExistence type="predicted"/>
<dbReference type="RefSeq" id="WP_138352164.1">
    <property type="nucleotide sequence ID" value="NZ_JBITYG010000001.1"/>
</dbReference>
<dbReference type="Proteomes" id="UP001614394">
    <property type="component" value="Unassembled WGS sequence"/>
</dbReference>
<evidence type="ECO:0000313" key="2">
    <source>
        <dbReference type="EMBL" id="MFI9099616.1"/>
    </source>
</evidence>
<gene>
    <name evidence="2" type="ORF">ACIGXA_03755</name>
</gene>
<evidence type="ECO:0000256" key="1">
    <source>
        <dbReference type="SAM" id="Phobius"/>
    </source>
</evidence>
<evidence type="ECO:0000313" key="3">
    <source>
        <dbReference type="Proteomes" id="UP001614394"/>
    </source>
</evidence>
<keyword evidence="3" id="KW-1185">Reference proteome</keyword>